<dbReference type="AlphaFoldDB" id="A0A8B2PRA4"/>
<protein>
    <submittedName>
        <fullName evidence="2">Uncharacterized protein</fullName>
    </submittedName>
</protein>
<organism evidence="2 3">
    <name type="scientific">Hyphomonas pacifica</name>
    <dbReference type="NCBI Taxonomy" id="1280941"/>
    <lineage>
        <taxon>Bacteria</taxon>
        <taxon>Pseudomonadati</taxon>
        <taxon>Pseudomonadota</taxon>
        <taxon>Alphaproteobacteria</taxon>
        <taxon>Hyphomonadales</taxon>
        <taxon>Hyphomonadaceae</taxon>
        <taxon>Hyphomonas</taxon>
    </lineage>
</organism>
<dbReference type="Proteomes" id="UP000249123">
    <property type="component" value="Unassembled WGS sequence"/>
</dbReference>
<comment type="caution">
    <text evidence="2">The sequence shown here is derived from an EMBL/GenBank/DDBJ whole genome shotgun (WGS) entry which is preliminary data.</text>
</comment>
<name>A0A8B2PRA4_9PROT</name>
<evidence type="ECO:0000313" key="3">
    <source>
        <dbReference type="Proteomes" id="UP000249123"/>
    </source>
</evidence>
<keyword evidence="3" id="KW-1185">Reference proteome</keyword>
<accession>A0A8B2PRA4</accession>
<proteinExistence type="predicted"/>
<feature type="region of interest" description="Disordered" evidence="1">
    <location>
        <begin position="81"/>
        <end position="103"/>
    </location>
</feature>
<gene>
    <name evidence="2" type="ORF">HY3_05780</name>
</gene>
<evidence type="ECO:0000256" key="1">
    <source>
        <dbReference type="SAM" id="MobiDB-lite"/>
    </source>
</evidence>
<reference evidence="2 3" key="1">
    <citation type="submission" date="2013-04" db="EMBL/GenBank/DDBJ databases">
        <title>Hyphomonas sp. T24B3 Genome Sequencing.</title>
        <authorList>
            <person name="Lai Q."/>
            <person name="Shao Z."/>
        </authorList>
    </citation>
    <scope>NUCLEOTIDE SEQUENCE [LARGE SCALE GENOMIC DNA]</scope>
    <source>
        <strain evidence="2 3">T24B3</strain>
    </source>
</reference>
<evidence type="ECO:0000313" key="2">
    <source>
        <dbReference type="EMBL" id="RAN30659.1"/>
    </source>
</evidence>
<dbReference type="EMBL" id="AWFB01000078">
    <property type="protein sequence ID" value="RAN30659.1"/>
    <property type="molecule type" value="Genomic_DNA"/>
</dbReference>
<sequence>MAGLRQTAFVRILPRRDWRQRWLGKNERASTAQMADSAVGIFVADAGQGFGFIEKGAQQGRMLVVPQRLCDDLPYDPGAGTDIDIGLDNGGSQADRPFQYGGE</sequence>